<dbReference type="RefSeq" id="WP_189011644.1">
    <property type="nucleotide sequence ID" value="NZ_BMPP01000024.1"/>
</dbReference>
<evidence type="ECO:0000256" key="1">
    <source>
        <dbReference type="SAM" id="SignalP"/>
    </source>
</evidence>
<accession>A0ABQ2F1R1</accession>
<keyword evidence="1" id="KW-0732">Signal</keyword>
<dbReference type="Gene3D" id="2.120.10.30">
    <property type="entry name" value="TolB, C-terminal domain"/>
    <property type="match status" value="1"/>
</dbReference>
<gene>
    <name evidence="2" type="ORF">GCM10008955_38180</name>
</gene>
<reference evidence="3" key="1">
    <citation type="journal article" date="2019" name="Int. J. Syst. Evol. Microbiol.">
        <title>The Global Catalogue of Microorganisms (GCM) 10K type strain sequencing project: providing services to taxonomists for standard genome sequencing and annotation.</title>
        <authorList>
            <consortium name="The Broad Institute Genomics Platform"/>
            <consortium name="The Broad Institute Genome Sequencing Center for Infectious Disease"/>
            <person name="Wu L."/>
            <person name="Ma J."/>
        </authorList>
    </citation>
    <scope>NUCLEOTIDE SEQUENCE [LARGE SCALE GENOMIC DNA]</scope>
    <source>
        <strain evidence="3">JCM 30331</strain>
    </source>
</reference>
<dbReference type="PROSITE" id="PS51257">
    <property type="entry name" value="PROKAR_LIPOPROTEIN"/>
    <property type="match status" value="1"/>
</dbReference>
<evidence type="ECO:0000313" key="3">
    <source>
        <dbReference type="Proteomes" id="UP000647587"/>
    </source>
</evidence>
<evidence type="ECO:0000313" key="2">
    <source>
        <dbReference type="EMBL" id="GGK40799.1"/>
    </source>
</evidence>
<dbReference type="NCBIfam" id="NF033206">
    <property type="entry name" value="ScyE_fam"/>
    <property type="match status" value="1"/>
</dbReference>
<dbReference type="InterPro" id="IPR048031">
    <property type="entry name" value="ScyD/ScyE-like"/>
</dbReference>
<dbReference type="SUPFAM" id="SSF101898">
    <property type="entry name" value="NHL repeat"/>
    <property type="match status" value="1"/>
</dbReference>
<comment type="caution">
    <text evidence="2">The sequence shown here is derived from an EMBL/GenBank/DDBJ whole genome shotgun (WGS) entry which is preliminary data.</text>
</comment>
<dbReference type="EMBL" id="BMPP01000024">
    <property type="protein sequence ID" value="GGK40799.1"/>
    <property type="molecule type" value="Genomic_DNA"/>
</dbReference>
<name>A0ABQ2F1R1_9DEIO</name>
<dbReference type="Proteomes" id="UP000647587">
    <property type="component" value="Unassembled WGS sequence"/>
</dbReference>
<sequence>MRTVLLTALTLTTLLLAACTTTPLAAPTAPERLVTGLKNAQGSTVGPDGGLYVTEPAAGRIVRIDPTTGALTTFASGLPLPVIGLGGAVDVIFLNGTAYALVGLVAADVGGSSKVGLYRMESPTSFTLVADLGAFALVNPPATEFFVPTGVPYALELYGGAFLVSDGHHNRVLRVTREGQISVFRVFGNTVPTGLEVMGTTVFMAEPGPIPHEPQTGRAVSFTSGSAPVTVVAAGARMLLDVEFGPVGMLFGLSQGVWDGVEVGSPAHPNTGSLVRAKGDGTFEVIASALDRPTSLEVIGNTAFITTLNGEVWTVGNIANPR</sequence>
<feature type="chain" id="PRO_5046927857" description="ScyD/ScyE family protein" evidence="1">
    <location>
        <begin position="26"/>
        <end position="322"/>
    </location>
</feature>
<feature type="signal peptide" evidence="1">
    <location>
        <begin position="1"/>
        <end position="25"/>
    </location>
</feature>
<dbReference type="InterPro" id="IPR011042">
    <property type="entry name" value="6-blade_b-propeller_TolB-like"/>
</dbReference>
<protein>
    <recommendedName>
        <fullName evidence="4">ScyD/ScyE family protein</fullName>
    </recommendedName>
</protein>
<proteinExistence type="predicted"/>
<keyword evidence="3" id="KW-1185">Reference proteome</keyword>
<evidence type="ECO:0008006" key="4">
    <source>
        <dbReference type="Google" id="ProtNLM"/>
    </source>
</evidence>
<organism evidence="2 3">
    <name type="scientific">Deinococcus malanensis</name>
    <dbReference type="NCBI Taxonomy" id="1706855"/>
    <lineage>
        <taxon>Bacteria</taxon>
        <taxon>Thermotogati</taxon>
        <taxon>Deinococcota</taxon>
        <taxon>Deinococci</taxon>
        <taxon>Deinococcales</taxon>
        <taxon>Deinococcaceae</taxon>
        <taxon>Deinococcus</taxon>
    </lineage>
</organism>